<dbReference type="Pfam" id="PF01156">
    <property type="entry name" value="IU_nuc_hydro"/>
    <property type="match status" value="1"/>
</dbReference>
<organism evidence="3 4">
    <name type="scientific">Pyrocoelia pectoralis</name>
    <dbReference type="NCBI Taxonomy" id="417401"/>
    <lineage>
        <taxon>Eukaryota</taxon>
        <taxon>Metazoa</taxon>
        <taxon>Ecdysozoa</taxon>
        <taxon>Arthropoda</taxon>
        <taxon>Hexapoda</taxon>
        <taxon>Insecta</taxon>
        <taxon>Pterygota</taxon>
        <taxon>Neoptera</taxon>
        <taxon>Endopterygota</taxon>
        <taxon>Coleoptera</taxon>
        <taxon>Polyphaga</taxon>
        <taxon>Elateriformia</taxon>
        <taxon>Elateroidea</taxon>
        <taxon>Lampyridae</taxon>
        <taxon>Lampyrinae</taxon>
        <taxon>Pyrocoelia</taxon>
    </lineage>
</organism>
<evidence type="ECO:0000259" key="2">
    <source>
        <dbReference type="Pfam" id="PF01156"/>
    </source>
</evidence>
<gene>
    <name evidence="3" type="ORF">RI129_005336</name>
</gene>
<dbReference type="Proteomes" id="UP001329430">
    <property type="component" value="Chromosome 3"/>
</dbReference>
<evidence type="ECO:0000313" key="3">
    <source>
        <dbReference type="EMBL" id="KAK5646872.1"/>
    </source>
</evidence>
<dbReference type="SUPFAM" id="SSF53590">
    <property type="entry name" value="Nucleoside hydrolase"/>
    <property type="match status" value="1"/>
</dbReference>
<dbReference type="PANTHER" id="PTHR46190">
    <property type="entry name" value="SI:CH211-201H21.5-RELATED"/>
    <property type="match status" value="1"/>
</dbReference>
<dbReference type="InterPro" id="IPR052775">
    <property type="entry name" value="IUN_hydrolase"/>
</dbReference>
<dbReference type="InterPro" id="IPR036452">
    <property type="entry name" value="Ribo_hydro-like"/>
</dbReference>
<dbReference type="GO" id="GO:0016799">
    <property type="term" value="F:hydrolase activity, hydrolyzing N-glycosyl compounds"/>
    <property type="evidence" value="ECO:0007669"/>
    <property type="project" value="InterPro"/>
</dbReference>
<dbReference type="AlphaFoldDB" id="A0AAN7VFH6"/>
<comment type="similarity">
    <text evidence="1">Belongs to the IUNH family.</text>
</comment>
<name>A0AAN7VFH6_9COLE</name>
<evidence type="ECO:0000256" key="1">
    <source>
        <dbReference type="ARBA" id="ARBA00009176"/>
    </source>
</evidence>
<accession>A0AAN7VFH6</accession>
<evidence type="ECO:0000313" key="4">
    <source>
        <dbReference type="Proteomes" id="UP001329430"/>
    </source>
</evidence>
<dbReference type="EMBL" id="JAVRBK010000003">
    <property type="protein sequence ID" value="KAK5646872.1"/>
    <property type="molecule type" value="Genomic_DNA"/>
</dbReference>
<dbReference type="PANTHER" id="PTHR46190:SF1">
    <property type="entry name" value="SI:CH211-201H21.5"/>
    <property type="match status" value="1"/>
</dbReference>
<dbReference type="InterPro" id="IPR001910">
    <property type="entry name" value="Inosine/uridine_hydrolase_dom"/>
</dbReference>
<reference evidence="3 4" key="1">
    <citation type="journal article" date="2024" name="Insects">
        <title>An Improved Chromosome-Level Genome Assembly of the Firefly Pyrocoelia pectoralis.</title>
        <authorList>
            <person name="Fu X."/>
            <person name="Meyer-Rochow V.B."/>
            <person name="Ballantyne L."/>
            <person name="Zhu X."/>
        </authorList>
    </citation>
    <scope>NUCLEOTIDE SEQUENCE [LARGE SCALE GENOMIC DNA]</scope>
    <source>
        <strain evidence="3">XCY_ONT2</strain>
    </source>
</reference>
<keyword evidence="4" id="KW-1185">Reference proteome</keyword>
<feature type="domain" description="Inosine/uridine-preferring nucleoside hydrolase" evidence="2">
    <location>
        <begin position="6"/>
        <end position="303"/>
    </location>
</feature>
<comment type="caution">
    <text evidence="3">The sequence shown here is derived from an EMBL/GenBank/DDBJ whole genome shotgun (WGS) entry which is preliminary data.</text>
</comment>
<proteinExistence type="inferred from homology"/>
<dbReference type="Gene3D" id="3.90.245.10">
    <property type="entry name" value="Ribonucleoside hydrolase-like"/>
    <property type="match status" value="1"/>
</dbReference>
<protein>
    <recommendedName>
        <fullName evidence="2">Inosine/uridine-preferring nucleoside hydrolase domain-containing protein</fullName>
    </recommendedName>
</protein>
<sequence>MECKRIVIDTDPGVDDAHAILILLDADKLNLVKIEAIIVTKGNTTVENGSKHVVRLLQMKNRTDIPVYRGVQYALLSNEEGASTYFGNDGMADLDYDEEPDLTFISVKPAPLALLELVEQNPNEITLVCLAPLTNVALAAGLSENFFQKVKEVFIMGGNWRAQGNETECAEFNFQYDPEAAYMVLQKLKCPTTVLANETCLDAAIDVNWRFDTLVNDSIDLTFMTMVERKFLSITRGDKGTWVPFDVFMVILILYPDVVVRAFEYHVTVELHGYFTRGQMVLDHLRKRKPNVTVVQEINRDYIMQILLNWYQIDK</sequence>